<dbReference type="OrthoDB" id="10619709at2759"/>
<evidence type="ECO:0000313" key="2">
    <source>
        <dbReference type="EMBL" id="RDX50099.1"/>
    </source>
</evidence>
<proteinExistence type="predicted"/>
<name>A0A371DC26_9APHY</name>
<evidence type="ECO:0000313" key="3">
    <source>
        <dbReference type="Proteomes" id="UP000256964"/>
    </source>
</evidence>
<evidence type="ECO:0000256" key="1">
    <source>
        <dbReference type="SAM" id="MobiDB-lite"/>
    </source>
</evidence>
<protein>
    <submittedName>
        <fullName evidence="2">Uncharacterized protein</fullName>
    </submittedName>
</protein>
<accession>A0A371DC26</accession>
<keyword evidence="3" id="KW-1185">Reference proteome</keyword>
<dbReference type="EMBL" id="KZ857401">
    <property type="protein sequence ID" value="RDX50099.1"/>
    <property type="molecule type" value="Genomic_DNA"/>
</dbReference>
<gene>
    <name evidence="2" type="ORF">OH76DRAFT_480973</name>
</gene>
<dbReference type="AlphaFoldDB" id="A0A371DC26"/>
<sequence length="266" mass="28863">MVGIIPHHHHHHHPHPSSSIHPHVSPRLLRPCGLRTSCAIFISSLLSPCISAIPHIAYRIYCLIFAYLYECSIRTCLPPSLAAHRASSTAVSGPPQSRARAHSLERARMDSSSVAPLHHRLPSSRGRAGPGSGPGSDRGPWDACARVPRLHVADRPGVRADPPSRPAYIVRPGRPLALYCIGRSSLQLRYLRASGLDTCGGTADAVACCWFYLTFASCSRNTGWAGVSSDSRIFLWIRLRVRVCCVTVRLAVSAACEGLSAALRYV</sequence>
<reference evidence="2 3" key="1">
    <citation type="journal article" date="2018" name="Biotechnol. Biofuels">
        <title>Integrative visual omics of the white-rot fungus Polyporus brumalis exposes the biotechnological potential of its oxidative enzymes for delignifying raw plant biomass.</title>
        <authorList>
            <person name="Miyauchi S."/>
            <person name="Rancon A."/>
            <person name="Drula E."/>
            <person name="Hage H."/>
            <person name="Chaduli D."/>
            <person name="Favel A."/>
            <person name="Grisel S."/>
            <person name="Henrissat B."/>
            <person name="Herpoel-Gimbert I."/>
            <person name="Ruiz-Duenas F.J."/>
            <person name="Chevret D."/>
            <person name="Hainaut M."/>
            <person name="Lin J."/>
            <person name="Wang M."/>
            <person name="Pangilinan J."/>
            <person name="Lipzen A."/>
            <person name="Lesage-Meessen L."/>
            <person name="Navarro D."/>
            <person name="Riley R."/>
            <person name="Grigoriev I.V."/>
            <person name="Zhou S."/>
            <person name="Raouche S."/>
            <person name="Rosso M.N."/>
        </authorList>
    </citation>
    <scope>NUCLEOTIDE SEQUENCE [LARGE SCALE GENOMIC DNA]</scope>
    <source>
        <strain evidence="2 3">BRFM 1820</strain>
    </source>
</reference>
<dbReference type="Proteomes" id="UP000256964">
    <property type="component" value="Unassembled WGS sequence"/>
</dbReference>
<organism evidence="2 3">
    <name type="scientific">Lentinus brumalis</name>
    <dbReference type="NCBI Taxonomy" id="2498619"/>
    <lineage>
        <taxon>Eukaryota</taxon>
        <taxon>Fungi</taxon>
        <taxon>Dikarya</taxon>
        <taxon>Basidiomycota</taxon>
        <taxon>Agaricomycotina</taxon>
        <taxon>Agaricomycetes</taxon>
        <taxon>Polyporales</taxon>
        <taxon>Polyporaceae</taxon>
        <taxon>Lentinus</taxon>
    </lineage>
</organism>
<feature type="region of interest" description="Disordered" evidence="1">
    <location>
        <begin position="87"/>
        <end position="139"/>
    </location>
</feature>